<evidence type="ECO:0000259" key="3">
    <source>
        <dbReference type="PROSITE" id="PS51688"/>
    </source>
</evidence>
<evidence type="ECO:0000256" key="2">
    <source>
        <dbReference type="SAM" id="SignalP"/>
    </source>
</evidence>
<dbReference type="CDD" id="cd12820">
    <property type="entry name" value="LbR_YadA-like"/>
    <property type="match status" value="1"/>
</dbReference>
<dbReference type="EMBL" id="JBHRTA010000027">
    <property type="protein sequence ID" value="MFC3197671.1"/>
    <property type="molecule type" value="Genomic_DNA"/>
</dbReference>
<evidence type="ECO:0000256" key="1">
    <source>
        <dbReference type="SAM" id="Coils"/>
    </source>
</evidence>
<evidence type="ECO:0000313" key="5">
    <source>
        <dbReference type="Proteomes" id="UP001595526"/>
    </source>
</evidence>
<dbReference type="InterPro" id="IPR011049">
    <property type="entry name" value="Serralysin-like_metalloprot_C"/>
</dbReference>
<proteinExistence type="predicted"/>
<comment type="caution">
    <text evidence="4">The sequence shown here is derived from an EMBL/GenBank/DDBJ whole genome shotgun (WGS) entry which is preliminary data.</text>
</comment>
<feature type="coiled-coil region" evidence="1">
    <location>
        <begin position="347"/>
        <end position="388"/>
    </location>
</feature>
<dbReference type="InterPro" id="IPR008640">
    <property type="entry name" value="Adhesin_Head_dom"/>
</dbReference>
<protein>
    <submittedName>
        <fullName evidence="4">Tail fiber domain-containing protein</fullName>
    </submittedName>
</protein>
<dbReference type="SUPFAM" id="SSF101967">
    <property type="entry name" value="Adhesin YadA, collagen-binding domain"/>
    <property type="match status" value="1"/>
</dbReference>
<evidence type="ECO:0000313" key="4">
    <source>
        <dbReference type="EMBL" id="MFC3197671.1"/>
    </source>
</evidence>
<organism evidence="4 5">
    <name type="scientific">Parapedobacter deserti</name>
    <dbReference type="NCBI Taxonomy" id="1912957"/>
    <lineage>
        <taxon>Bacteria</taxon>
        <taxon>Pseudomonadati</taxon>
        <taxon>Bacteroidota</taxon>
        <taxon>Sphingobacteriia</taxon>
        <taxon>Sphingobacteriales</taxon>
        <taxon>Sphingobacteriaceae</taxon>
        <taxon>Parapedobacter</taxon>
    </lineage>
</organism>
<accession>A0ABV7JI22</accession>
<dbReference type="Gene3D" id="2.150.10.10">
    <property type="entry name" value="Serralysin-like metalloprotease, C-terminal"/>
    <property type="match status" value="2"/>
</dbReference>
<keyword evidence="1" id="KW-0175">Coiled coil</keyword>
<keyword evidence="2" id="KW-0732">Signal</keyword>
<dbReference type="Pfam" id="PF05658">
    <property type="entry name" value="YadA_head"/>
    <property type="match status" value="3"/>
</dbReference>
<feature type="chain" id="PRO_5045769828" evidence="2">
    <location>
        <begin position="19"/>
        <end position="394"/>
    </location>
</feature>
<feature type="domain" description="Peptidase S74" evidence="3">
    <location>
        <begin position="272"/>
        <end position="368"/>
    </location>
</feature>
<dbReference type="Proteomes" id="UP001595526">
    <property type="component" value="Unassembled WGS sequence"/>
</dbReference>
<dbReference type="Pfam" id="PF13884">
    <property type="entry name" value="Peptidase_S74"/>
    <property type="match status" value="1"/>
</dbReference>
<reference evidence="5" key="1">
    <citation type="journal article" date="2019" name="Int. J. Syst. Evol. Microbiol.">
        <title>The Global Catalogue of Microorganisms (GCM) 10K type strain sequencing project: providing services to taxonomists for standard genome sequencing and annotation.</title>
        <authorList>
            <consortium name="The Broad Institute Genomics Platform"/>
            <consortium name="The Broad Institute Genome Sequencing Center for Infectious Disease"/>
            <person name="Wu L."/>
            <person name="Ma J."/>
        </authorList>
    </citation>
    <scope>NUCLEOTIDE SEQUENCE [LARGE SCALE GENOMIC DNA]</scope>
    <source>
        <strain evidence="5">KCTC 52416</strain>
    </source>
</reference>
<dbReference type="PROSITE" id="PS51688">
    <property type="entry name" value="ICA"/>
    <property type="match status" value="1"/>
</dbReference>
<dbReference type="RefSeq" id="WP_379021585.1">
    <property type="nucleotide sequence ID" value="NZ_JBHRTA010000027.1"/>
</dbReference>
<dbReference type="InterPro" id="IPR030392">
    <property type="entry name" value="S74_ICA"/>
</dbReference>
<feature type="signal peptide" evidence="2">
    <location>
        <begin position="1"/>
        <end position="18"/>
    </location>
</feature>
<sequence length="394" mass="40803">MKKALLFLVASGCLYANAQVGIGIENPQTGLHVADSAVAFTKVGDVEASSIAPISGEGRRLMWYPEKAAFRVGYVGSFGSTYWNANNVGNYSFASGSNTRAAGANSVAMGLATTASGNESVALGNNGTASNERAFAFNGTASGIGAVAIGSGAQATNDDALAMGPSSIAGGLASIVIGPSIANGNFAVAIGLQNSASGQFSVAIGKNARTARRQGAMVLGDASASFSSDSVYATANNQMTMRFAGGYRLFTNQGLTSGVEMVAGGGSWSSVSDRNKKENFQEIDVESILQKVAMIPVTRWNYKSQPTDQQHIGPTAQDFHTAFQLDGVGNDTTINTVDIDGVNMAAIQALEKRTATLKAENDQLKAQLEAVLVRMTALEQQIADAAKDTRIPTE</sequence>
<name>A0ABV7JI22_9SPHI</name>
<keyword evidence="5" id="KW-1185">Reference proteome</keyword>
<gene>
    <name evidence="4" type="ORF">ACFOET_08610</name>
</gene>